<dbReference type="HAMAP" id="MF_01343_B">
    <property type="entry name" value="Ribosomal_uS15_B"/>
    <property type="match status" value="1"/>
</dbReference>
<comment type="similarity">
    <text evidence="2 9">Belongs to the universal ribosomal protein uS15 family.</text>
</comment>
<feature type="compositionally biased region" description="Basic and acidic residues" evidence="11">
    <location>
        <begin position="192"/>
        <end position="208"/>
    </location>
</feature>
<dbReference type="AlphaFoldDB" id="W5M5T1"/>
<evidence type="ECO:0000256" key="6">
    <source>
        <dbReference type="ARBA" id="ARBA00023274"/>
    </source>
</evidence>
<feature type="region of interest" description="Disordered" evidence="11">
    <location>
        <begin position="192"/>
        <end position="214"/>
    </location>
</feature>
<keyword evidence="13" id="KW-1185">Reference proteome</keyword>
<evidence type="ECO:0000313" key="13">
    <source>
        <dbReference type="Proteomes" id="UP000018468"/>
    </source>
</evidence>
<comment type="subcellular location">
    <subcellularLocation>
        <location evidence="1">Mitochondrion</location>
    </subcellularLocation>
</comment>
<keyword evidence="6 9" id="KW-0687">Ribonucleoprotein</keyword>
<dbReference type="NCBIfam" id="TIGR00952">
    <property type="entry name" value="S15_bact"/>
    <property type="match status" value="1"/>
</dbReference>
<evidence type="ECO:0000256" key="3">
    <source>
        <dbReference type="ARBA" id="ARBA00022946"/>
    </source>
</evidence>
<reference evidence="12" key="2">
    <citation type="submission" date="2025-08" db="UniProtKB">
        <authorList>
            <consortium name="Ensembl"/>
        </authorList>
    </citation>
    <scope>IDENTIFICATION</scope>
</reference>
<evidence type="ECO:0000313" key="12">
    <source>
        <dbReference type="Ensembl" id="ENSLOCP00000003739.1"/>
    </source>
</evidence>
<name>W5M5T1_LEPOC</name>
<keyword evidence="5" id="KW-0496">Mitochondrion</keyword>
<dbReference type="PANTHER" id="PTHR46685">
    <property type="entry name" value="28S RIBOSOMAL PROTEIN S15, MITOCHONDRIAL"/>
    <property type="match status" value="1"/>
</dbReference>
<feature type="coiled-coil region" evidence="10">
    <location>
        <begin position="54"/>
        <end position="85"/>
    </location>
</feature>
<dbReference type="EMBL" id="AHAT01009501">
    <property type="status" value="NOT_ANNOTATED_CDS"/>
    <property type="molecule type" value="Genomic_DNA"/>
</dbReference>
<sequence length="214" mass="24987">SPDSSSVVQAVRNYVRAVRKRQEVPSQLDDLPATMLKIDYAAVQMAEKADDTVKKLLTLELASHKEKLRIKKEQLMAKVKRNESDRGSTEVQVAVLTAKIRNYQEHLQYHTKDKANKRRMLMAIDRRKKLLKYLRRTRYDLFENVCQQLGITYTFPPEYYRRVTRRWAAKKAFCIKVFNEVQKQKAAEKKRQREAATLKEESADKQKGVDGSPV</sequence>
<evidence type="ECO:0000256" key="2">
    <source>
        <dbReference type="ARBA" id="ARBA00008434"/>
    </source>
</evidence>
<reference evidence="12" key="3">
    <citation type="submission" date="2025-09" db="UniProtKB">
        <authorList>
            <consortium name="Ensembl"/>
        </authorList>
    </citation>
    <scope>IDENTIFICATION</scope>
</reference>
<dbReference type="Gene3D" id="1.10.287.10">
    <property type="entry name" value="S15/NS1, RNA-binding"/>
    <property type="match status" value="1"/>
</dbReference>
<dbReference type="PANTHER" id="PTHR46685:SF1">
    <property type="entry name" value="SMALL RIBOSOMAL SUBUNIT PROTEIN US15M"/>
    <property type="match status" value="1"/>
</dbReference>
<dbReference type="SUPFAM" id="SSF47060">
    <property type="entry name" value="S15/NS1 RNA-binding domain"/>
    <property type="match status" value="1"/>
</dbReference>
<dbReference type="FunFam" id="1.10.287.10:FF:000015">
    <property type="entry name" value="Mitochondrial ribosomal protein S15"/>
    <property type="match status" value="1"/>
</dbReference>
<dbReference type="GeneTree" id="ENSGT00390000001737"/>
<evidence type="ECO:0000256" key="8">
    <source>
        <dbReference type="ARBA" id="ARBA00035528"/>
    </source>
</evidence>
<dbReference type="GO" id="GO:0006412">
    <property type="term" value="P:translation"/>
    <property type="evidence" value="ECO:0007669"/>
    <property type="project" value="InterPro"/>
</dbReference>
<keyword evidence="3" id="KW-0809">Transit peptide</keyword>
<dbReference type="InParanoid" id="W5M5T1"/>
<dbReference type="STRING" id="7918.ENSLOCP00000003739"/>
<accession>W5M5T1</accession>
<dbReference type="OMA" id="EHLHMHP"/>
<dbReference type="InterPro" id="IPR009068">
    <property type="entry name" value="uS15_NS1_RNA-bd_sf"/>
</dbReference>
<keyword evidence="10" id="KW-0175">Coiled coil</keyword>
<proteinExistence type="inferred from homology"/>
<dbReference type="FunCoup" id="W5M5T1">
    <property type="interactions" value="600"/>
</dbReference>
<dbReference type="Bgee" id="ENSLOCG00000003165">
    <property type="expression patterns" value="Expressed in pharyngeal gill and 13 other cell types or tissues"/>
</dbReference>
<protein>
    <recommendedName>
        <fullName evidence="7">Small ribosomal subunit protein uS15m</fullName>
    </recommendedName>
    <alternativeName>
        <fullName evidence="8">28S ribosomal protein S15, mitochondrial</fullName>
    </alternativeName>
</protein>
<organism evidence="12 13">
    <name type="scientific">Lepisosteus oculatus</name>
    <name type="common">Spotted gar</name>
    <dbReference type="NCBI Taxonomy" id="7918"/>
    <lineage>
        <taxon>Eukaryota</taxon>
        <taxon>Metazoa</taxon>
        <taxon>Chordata</taxon>
        <taxon>Craniata</taxon>
        <taxon>Vertebrata</taxon>
        <taxon>Euteleostomi</taxon>
        <taxon>Actinopterygii</taxon>
        <taxon>Neopterygii</taxon>
        <taxon>Holostei</taxon>
        <taxon>Semionotiformes</taxon>
        <taxon>Lepisosteidae</taxon>
        <taxon>Lepisosteus</taxon>
    </lineage>
</organism>
<dbReference type="eggNOG" id="KOG2815">
    <property type="taxonomic scope" value="Eukaryota"/>
</dbReference>
<dbReference type="GO" id="GO:0005763">
    <property type="term" value="C:mitochondrial small ribosomal subunit"/>
    <property type="evidence" value="ECO:0000318"/>
    <property type="project" value="GO_Central"/>
</dbReference>
<dbReference type="InterPro" id="IPR005290">
    <property type="entry name" value="Ribosomal_uS15_bac-type"/>
</dbReference>
<dbReference type="InterPro" id="IPR000589">
    <property type="entry name" value="Ribosomal_uS15"/>
</dbReference>
<dbReference type="InterPro" id="IPR052137">
    <property type="entry name" value="uS15_ribosomal"/>
</dbReference>
<keyword evidence="4 9" id="KW-0689">Ribosomal protein</keyword>
<dbReference type="GO" id="GO:0003735">
    <property type="term" value="F:structural constituent of ribosome"/>
    <property type="evidence" value="ECO:0007669"/>
    <property type="project" value="InterPro"/>
</dbReference>
<dbReference type="Proteomes" id="UP000018468">
    <property type="component" value="Linkage group LG6"/>
</dbReference>
<evidence type="ECO:0000256" key="5">
    <source>
        <dbReference type="ARBA" id="ARBA00023128"/>
    </source>
</evidence>
<evidence type="ECO:0000256" key="10">
    <source>
        <dbReference type="SAM" id="Coils"/>
    </source>
</evidence>
<dbReference type="HOGENOM" id="CLU_094627_1_1_1"/>
<dbReference type="Pfam" id="PF00312">
    <property type="entry name" value="Ribosomal_S15"/>
    <property type="match status" value="1"/>
</dbReference>
<reference evidence="13" key="1">
    <citation type="submission" date="2011-12" db="EMBL/GenBank/DDBJ databases">
        <title>The Draft Genome of Lepisosteus oculatus.</title>
        <authorList>
            <consortium name="The Broad Institute Genome Assembly &amp; Analysis Group"/>
            <consortium name="Computational R&amp;D Group"/>
            <consortium name="and Sequencing Platform"/>
            <person name="Di Palma F."/>
            <person name="Alfoldi J."/>
            <person name="Johnson J."/>
            <person name="Berlin A."/>
            <person name="Gnerre S."/>
            <person name="Jaffe D."/>
            <person name="MacCallum I."/>
            <person name="Young S."/>
            <person name="Walker B.J."/>
            <person name="Lander E.S."/>
            <person name="Lindblad-Toh K."/>
        </authorList>
    </citation>
    <scope>NUCLEOTIDE SEQUENCE [LARGE SCALE GENOMIC DNA]</scope>
</reference>
<evidence type="ECO:0000256" key="7">
    <source>
        <dbReference type="ARBA" id="ARBA00035249"/>
    </source>
</evidence>
<evidence type="ECO:0000256" key="1">
    <source>
        <dbReference type="ARBA" id="ARBA00004173"/>
    </source>
</evidence>
<dbReference type="Ensembl" id="ENSLOCT00000003746.1">
    <property type="protein sequence ID" value="ENSLOCP00000003739.1"/>
    <property type="gene ID" value="ENSLOCG00000003165.1"/>
</dbReference>
<evidence type="ECO:0000256" key="4">
    <source>
        <dbReference type="ARBA" id="ARBA00022980"/>
    </source>
</evidence>
<evidence type="ECO:0000256" key="9">
    <source>
        <dbReference type="RuleBase" id="RU003919"/>
    </source>
</evidence>
<dbReference type="CDD" id="cd00353">
    <property type="entry name" value="Ribosomal_S15p_S13e"/>
    <property type="match status" value="1"/>
</dbReference>
<dbReference type="SMART" id="SM01387">
    <property type="entry name" value="Ribosomal_S15"/>
    <property type="match status" value="1"/>
</dbReference>
<evidence type="ECO:0000256" key="11">
    <source>
        <dbReference type="SAM" id="MobiDB-lite"/>
    </source>
</evidence>